<protein>
    <recommendedName>
        <fullName evidence="3">Ig-like domain-containing protein</fullName>
    </recommendedName>
</protein>
<feature type="compositionally biased region" description="Polar residues" evidence="1">
    <location>
        <begin position="419"/>
        <end position="441"/>
    </location>
</feature>
<keyword evidence="2" id="KW-0472">Membrane</keyword>
<feature type="domain" description="Ig-like" evidence="3">
    <location>
        <begin position="60"/>
        <end position="145"/>
    </location>
</feature>
<proteinExistence type="predicted"/>
<evidence type="ECO:0000256" key="1">
    <source>
        <dbReference type="SAM" id="MobiDB-lite"/>
    </source>
</evidence>
<keyword evidence="2" id="KW-0812">Transmembrane</keyword>
<evidence type="ECO:0000313" key="4">
    <source>
        <dbReference type="EMBL" id="KAL3285806.1"/>
    </source>
</evidence>
<feature type="region of interest" description="Disordered" evidence="1">
    <location>
        <begin position="469"/>
        <end position="566"/>
    </location>
</feature>
<dbReference type="EMBL" id="JABFTP020000185">
    <property type="protein sequence ID" value="KAL3285806.1"/>
    <property type="molecule type" value="Genomic_DNA"/>
</dbReference>
<comment type="caution">
    <text evidence="4">The sequence shown here is derived from an EMBL/GenBank/DDBJ whole genome shotgun (WGS) entry which is preliminary data.</text>
</comment>
<name>A0ABD2P514_9CUCU</name>
<evidence type="ECO:0000256" key="2">
    <source>
        <dbReference type="SAM" id="Phobius"/>
    </source>
</evidence>
<feature type="compositionally biased region" description="Basic and acidic residues" evidence="1">
    <location>
        <begin position="536"/>
        <end position="556"/>
    </location>
</feature>
<dbReference type="AlphaFoldDB" id="A0ABD2P514"/>
<feature type="region of interest" description="Disordered" evidence="1">
    <location>
        <begin position="372"/>
        <end position="451"/>
    </location>
</feature>
<dbReference type="InterPro" id="IPR036179">
    <property type="entry name" value="Ig-like_dom_sf"/>
</dbReference>
<dbReference type="InterPro" id="IPR007110">
    <property type="entry name" value="Ig-like_dom"/>
</dbReference>
<feature type="compositionally biased region" description="Basic and acidic residues" evidence="1">
    <location>
        <begin position="515"/>
        <end position="524"/>
    </location>
</feature>
<dbReference type="Proteomes" id="UP001516400">
    <property type="component" value="Unassembled WGS sequence"/>
</dbReference>
<gene>
    <name evidence="4" type="ORF">HHI36_000329</name>
</gene>
<evidence type="ECO:0000313" key="5">
    <source>
        <dbReference type="Proteomes" id="UP001516400"/>
    </source>
</evidence>
<accession>A0ABD2P514</accession>
<dbReference type="Gene3D" id="2.60.40.10">
    <property type="entry name" value="Immunoglobulins"/>
    <property type="match status" value="2"/>
</dbReference>
<dbReference type="CDD" id="cd00096">
    <property type="entry name" value="Ig"/>
    <property type="match status" value="2"/>
</dbReference>
<dbReference type="PANTHER" id="PTHR23278">
    <property type="entry name" value="SIDESTEP PROTEIN"/>
    <property type="match status" value="1"/>
</dbReference>
<feature type="transmembrane region" description="Helical" evidence="2">
    <location>
        <begin position="284"/>
        <end position="310"/>
    </location>
</feature>
<sequence length="566" mass="62058">MNKRPKLTPYNDKGVLVTQNMSSGIIISTHSLVLQSVTRRQSGEYSCVASNSRGERSSKPVHLRVRYSPVCKEEEVTVIGASLDEVLKVRCQVSADPGEVTFVWQFNNSGESFDVSPARFATSSGNVSELMYTPASQRDYGTLTCWGRNSIGRQQEPCVFQVVPAAKPGPPTNCTLRAPVNRSSEILDVECRPGYDGGLPQSFLLEAFDANNMKLRLNLTSSSQEFPLFRLDLSDLPPWDGSPPALRLVIYAQNAKGKGEKVVLEDIMLNDAEKRTDGGANITMLPMAALLTGSLLTLGLGVFVIVVVTVKRRHRHCGGSHCALQLDPKQPKPPAPGSMLEINTGDNRYVVAYTVKQNPDCQMGAQLTVCTSSGTNDIRQPDILNTPRGGDATTPPSAGGPLPRPDALFTPPGERTKPNIFTNHTYQKQGESTPPDNTATLGRSRPRPRDMSYSTFATMRRDHIIADSIPGPESCVHSCNEINPSEYPNNEETDISPKSSEKDNDDEDPNYELAAEERFNDEAGQKSATNLLGDDLANHSKEVQDKRKRKKEEDQIKVGGFKRKIK</sequence>
<dbReference type="SUPFAM" id="SSF48726">
    <property type="entry name" value="Immunoglobulin"/>
    <property type="match status" value="2"/>
</dbReference>
<keyword evidence="5" id="KW-1185">Reference proteome</keyword>
<dbReference type="PROSITE" id="PS50835">
    <property type="entry name" value="IG_LIKE"/>
    <property type="match status" value="1"/>
</dbReference>
<dbReference type="InterPro" id="IPR013783">
    <property type="entry name" value="Ig-like_fold"/>
</dbReference>
<keyword evidence="2" id="KW-1133">Transmembrane helix</keyword>
<evidence type="ECO:0000259" key="3">
    <source>
        <dbReference type="PROSITE" id="PS50835"/>
    </source>
</evidence>
<dbReference type="PANTHER" id="PTHR23278:SF26">
    <property type="entry name" value="SIDESTEP III, ISOFORM O"/>
    <property type="match status" value="1"/>
</dbReference>
<organism evidence="4 5">
    <name type="scientific">Cryptolaemus montrouzieri</name>
    <dbReference type="NCBI Taxonomy" id="559131"/>
    <lineage>
        <taxon>Eukaryota</taxon>
        <taxon>Metazoa</taxon>
        <taxon>Ecdysozoa</taxon>
        <taxon>Arthropoda</taxon>
        <taxon>Hexapoda</taxon>
        <taxon>Insecta</taxon>
        <taxon>Pterygota</taxon>
        <taxon>Neoptera</taxon>
        <taxon>Endopterygota</taxon>
        <taxon>Coleoptera</taxon>
        <taxon>Polyphaga</taxon>
        <taxon>Cucujiformia</taxon>
        <taxon>Coccinelloidea</taxon>
        <taxon>Coccinellidae</taxon>
        <taxon>Scymninae</taxon>
        <taxon>Scymnini</taxon>
        <taxon>Cryptolaemus</taxon>
    </lineage>
</organism>
<reference evidence="4 5" key="1">
    <citation type="journal article" date="2021" name="BMC Biol.">
        <title>Horizontally acquired antibacterial genes associated with adaptive radiation of ladybird beetles.</title>
        <authorList>
            <person name="Li H.S."/>
            <person name="Tang X.F."/>
            <person name="Huang Y.H."/>
            <person name="Xu Z.Y."/>
            <person name="Chen M.L."/>
            <person name="Du X.Y."/>
            <person name="Qiu B.Y."/>
            <person name="Chen P.T."/>
            <person name="Zhang W."/>
            <person name="Slipinski A."/>
            <person name="Escalona H.E."/>
            <person name="Waterhouse R.M."/>
            <person name="Zwick A."/>
            <person name="Pang H."/>
        </authorList>
    </citation>
    <scope>NUCLEOTIDE SEQUENCE [LARGE SCALE GENOMIC DNA]</scope>
    <source>
        <strain evidence="4">SYSU2018</strain>
    </source>
</reference>